<dbReference type="EMBL" id="OU015568">
    <property type="protein sequence ID" value="CAG5083106.1"/>
    <property type="molecule type" value="Genomic_DNA"/>
</dbReference>
<evidence type="ECO:0000256" key="1">
    <source>
        <dbReference type="ARBA" id="ARBA00023157"/>
    </source>
</evidence>
<reference evidence="4 5" key="1">
    <citation type="submission" date="2021-04" db="EMBL/GenBank/DDBJ databases">
        <authorList>
            <person name="Bliznina A."/>
        </authorList>
    </citation>
    <scope>NUCLEOTIDE SEQUENCE [LARGE SCALE GENOMIC DNA]</scope>
</reference>
<evidence type="ECO:0000313" key="4">
    <source>
        <dbReference type="EMBL" id="CAG5083106.1"/>
    </source>
</evidence>
<feature type="domain" description="C-type lectin" evidence="2">
    <location>
        <begin position="352"/>
        <end position="473"/>
    </location>
</feature>
<feature type="domain" description="SET" evidence="3">
    <location>
        <begin position="23"/>
        <end position="249"/>
    </location>
</feature>
<dbReference type="CDD" id="cd10527">
    <property type="entry name" value="SET_LSMT"/>
    <property type="match status" value="1"/>
</dbReference>
<dbReference type="SMART" id="SM00034">
    <property type="entry name" value="CLECT"/>
    <property type="match status" value="1"/>
</dbReference>
<accession>A0ABN7RQ05</accession>
<evidence type="ECO:0000259" key="3">
    <source>
        <dbReference type="PROSITE" id="PS50280"/>
    </source>
</evidence>
<keyword evidence="5" id="KW-1185">Reference proteome</keyword>
<dbReference type="Pfam" id="PF00059">
    <property type="entry name" value="Lectin_C"/>
    <property type="match status" value="1"/>
</dbReference>
<dbReference type="Gene3D" id="3.10.100.10">
    <property type="entry name" value="Mannose-Binding Protein A, subunit A"/>
    <property type="match status" value="1"/>
</dbReference>
<dbReference type="SUPFAM" id="SSF56436">
    <property type="entry name" value="C-type lectin-like"/>
    <property type="match status" value="1"/>
</dbReference>
<organism evidence="4 5">
    <name type="scientific">Oikopleura dioica</name>
    <name type="common">Tunicate</name>
    <dbReference type="NCBI Taxonomy" id="34765"/>
    <lineage>
        <taxon>Eukaryota</taxon>
        <taxon>Metazoa</taxon>
        <taxon>Chordata</taxon>
        <taxon>Tunicata</taxon>
        <taxon>Appendicularia</taxon>
        <taxon>Copelata</taxon>
        <taxon>Oikopleuridae</taxon>
        <taxon>Oikopleura</taxon>
    </lineage>
</organism>
<dbReference type="InterPro" id="IPR016186">
    <property type="entry name" value="C-type_lectin-like/link_sf"/>
</dbReference>
<dbReference type="PROSITE" id="PS00615">
    <property type="entry name" value="C_TYPE_LECTIN_1"/>
    <property type="match status" value="1"/>
</dbReference>
<dbReference type="PANTHER" id="PTHR13271:SF137">
    <property type="entry name" value="SET DOMAIN-CONTAINING PROTEIN"/>
    <property type="match status" value="1"/>
</dbReference>
<name>A0ABN7RQ05_OIKDI</name>
<dbReference type="Pfam" id="PF00856">
    <property type="entry name" value="SET"/>
    <property type="match status" value="1"/>
</dbReference>
<dbReference type="InterPro" id="IPR050600">
    <property type="entry name" value="SETD3_SETD6_MTase"/>
</dbReference>
<evidence type="ECO:0000313" key="5">
    <source>
        <dbReference type="Proteomes" id="UP001158576"/>
    </source>
</evidence>
<dbReference type="InterPro" id="IPR001214">
    <property type="entry name" value="SET_dom"/>
</dbReference>
<evidence type="ECO:0000259" key="2">
    <source>
        <dbReference type="PROSITE" id="PS50041"/>
    </source>
</evidence>
<keyword evidence="1" id="KW-1015">Disulfide bond</keyword>
<gene>
    <name evidence="4" type="ORF">OKIOD_LOCUS1838</name>
</gene>
<dbReference type="Gene3D" id="3.90.1410.10">
    <property type="entry name" value="set domain protein methyltransferase, domain 1"/>
    <property type="match status" value="1"/>
</dbReference>
<dbReference type="Proteomes" id="UP001158576">
    <property type="component" value="Chromosome PAR"/>
</dbReference>
<dbReference type="InterPro" id="IPR001304">
    <property type="entry name" value="C-type_lectin-like"/>
</dbReference>
<dbReference type="InterPro" id="IPR046341">
    <property type="entry name" value="SET_dom_sf"/>
</dbReference>
<dbReference type="PROSITE" id="PS50280">
    <property type="entry name" value="SET"/>
    <property type="match status" value="1"/>
</dbReference>
<proteinExistence type="predicted"/>
<dbReference type="SUPFAM" id="SSF82199">
    <property type="entry name" value="SET domain"/>
    <property type="match status" value="1"/>
</dbReference>
<dbReference type="PROSITE" id="PS50041">
    <property type="entry name" value="C_TYPE_LECTIN_2"/>
    <property type="match status" value="1"/>
</dbReference>
<protein>
    <submittedName>
        <fullName evidence="4">Oidioi.mRNA.OKI2018_I69.PAR.g10280.t1.cds</fullName>
    </submittedName>
</protein>
<dbReference type="InterPro" id="IPR016187">
    <property type="entry name" value="CTDL_fold"/>
</dbReference>
<dbReference type="InterPro" id="IPR018378">
    <property type="entry name" value="C-type_lectin_CS"/>
</dbReference>
<sequence length="500" mass="57804">MRIALLLPGLSSTVTMEQADALEKWQKMYFPRELVRMKITPYGQLGVFAEKDIPRGSILLDIEYEDQITVKKAIRELKTKVKLKVPTLDCVDTLILYIYYELKEEEDSELHPFFDAITKDFRYILANWDEKYDEFLSPQVLRMKHKAQELMKIRYQRARKADHEIQFNEFNFAANLVMSRQLSDALPDPSSRPVWFLESSNCHKLAPIYDVWNHETTPNSHYFNPPGSSLTIYAARDLKKDEELFVTYGPHTHQNLMLLAIYGMALESAKGEILFFSKEEIDAALPEQLASINENGPQSMLHGKPSDDYLTAECEINMEKLRSSDPNFFFLKEQSEQVRQCRKPEEDWVVDKNGHCVKVFLVHKSWNDALECCKKKGGKLVTIEYPAKAFEIKYLLQKASNWTEDQIWIGYNDKENEGVWMGCNGKPAPAGFWHKNQPDNCCRGRYGIWEQNCALMGSRGYVTWEDQCCKSERHPFACQVEDCAFPGETDDDSTTGAKLI</sequence>
<dbReference type="PANTHER" id="PTHR13271">
    <property type="entry name" value="UNCHARACTERIZED PUTATIVE METHYLTRANSFERASE"/>
    <property type="match status" value="1"/>
</dbReference>
<dbReference type="CDD" id="cd00037">
    <property type="entry name" value="CLECT"/>
    <property type="match status" value="1"/>
</dbReference>